<feature type="compositionally biased region" description="Basic and acidic residues" evidence="1">
    <location>
        <begin position="151"/>
        <end position="163"/>
    </location>
</feature>
<accession>A0AAW8DIQ8</accession>
<protein>
    <submittedName>
        <fullName evidence="2">Uncharacterized protein</fullName>
    </submittedName>
</protein>
<dbReference type="Proteomes" id="UP001242995">
    <property type="component" value="Unassembled WGS sequence"/>
</dbReference>
<sequence length="208" mass="22488">MDQKLGLGGTKVRQCRQMMAEEMSSVEAAEAVNWSRPRLPANGLQPSLTGCVLYAIPSPRPCLGSVVLEIRRGVPVFGIRCRAGVVSYPPCGAPLCVVFVLGQWEMAISCAEGLQRRSFSLASFLELSLVSQGIHNPENSMSGSQAASSWDRSDNWEHRESAAHSRPGMPNVCSIEGRDAYCGSRRTSAGVHPRAGPSLLAMSVRIWM</sequence>
<evidence type="ECO:0000313" key="4">
    <source>
        <dbReference type="Proteomes" id="UP001230951"/>
    </source>
</evidence>
<comment type="caution">
    <text evidence="2">The sequence shown here is derived from an EMBL/GenBank/DDBJ whole genome shotgun (WGS) entry which is preliminary data.</text>
</comment>
<reference evidence="2 4" key="1">
    <citation type="submission" date="2023-07" db="EMBL/GenBank/DDBJ databases">
        <title>Sorghum-associated microbial communities from plants grown in Nebraska, USA.</title>
        <authorList>
            <person name="Schachtman D."/>
        </authorList>
    </citation>
    <scope>NUCLEOTIDE SEQUENCE</scope>
    <source>
        <strain evidence="2">DS1006</strain>
        <strain evidence="3 4">DS1016</strain>
    </source>
</reference>
<keyword evidence="4" id="KW-1185">Reference proteome</keyword>
<organism evidence="2 5">
    <name type="scientific">Arthrobacter bambusae</name>
    <dbReference type="NCBI Taxonomy" id="1338426"/>
    <lineage>
        <taxon>Bacteria</taxon>
        <taxon>Bacillati</taxon>
        <taxon>Actinomycetota</taxon>
        <taxon>Actinomycetes</taxon>
        <taxon>Micrococcales</taxon>
        <taxon>Micrococcaceae</taxon>
        <taxon>Arthrobacter</taxon>
    </lineage>
</organism>
<dbReference type="EMBL" id="JAUSTF010000001">
    <property type="protein sequence ID" value="MDQ0178805.1"/>
    <property type="molecule type" value="Genomic_DNA"/>
</dbReference>
<feature type="region of interest" description="Disordered" evidence="1">
    <location>
        <begin position="138"/>
        <end position="171"/>
    </location>
</feature>
<dbReference type="AlphaFoldDB" id="A0AAW8DIQ8"/>
<gene>
    <name evidence="2" type="ORF">J2S90_002426</name>
    <name evidence="3" type="ORF">J2S93_000212</name>
</gene>
<evidence type="ECO:0000313" key="3">
    <source>
        <dbReference type="EMBL" id="MDQ0178805.1"/>
    </source>
</evidence>
<dbReference type="Proteomes" id="UP001230951">
    <property type="component" value="Unassembled WGS sequence"/>
</dbReference>
<evidence type="ECO:0000313" key="5">
    <source>
        <dbReference type="Proteomes" id="UP001242995"/>
    </source>
</evidence>
<proteinExistence type="predicted"/>
<feature type="compositionally biased region" description="Polar residues" evidence="1">
    <location>
        <begin position="138"/>
        <end position="150"/>
    </location>
</feature>
<dbReference type="EMBL" id="JAUSRG010000006">
    <property type="protein sequence ID" value="MDP9905455.1"/>
    <property type="molecule type" value="Genomic_DNA"/>
</dbReference>
<evidence type="ECO:0000313" key="2">
    <source>
        <dbReference type="EMBL" id="MDP9905455.1"/>
    </source>
</evidence>
<name>A0AAW8DIQ8_9MICC</name>
<evidence type="ECO:0000256" key="1">
    <source>
        <dbReference type="SAM" id="MobiDB-lite"/>
    </source>
</evidence>